<dbReference type="Pfam" id="PF07963">
    <property type="entry name" value="N_methyl"/>
    <property type="match status" value="1"/>
</dbReference>
<dbReference type="InterPro" id="IPR012902">
    <property type="entry name" value="N_methyl_site"/>
</dbReference>
<dbReference type="GO" id="GO:0015628">
    <property type="term" value="P:protein secretion by the type II secretion system"/>
    <property type="evidence" value="ECO:0007669"/>
    <property type="project" value="InterPro"/>
</dbReference>
<feature type="domain" description="General secretion pathway GspH" evidence="11">
    <location>
        <begin position="45"/>
        <end position="166"/>
    </location>
</feature>
<evidence type="ECO:0000256" key="1">
    <source>
        <dbReference type="ARBA" id="ARBA00004377"/>
    </source>
</evidence>
<keyword evidence="4" id="KW-0488">Methylation</keyword>
<evidence type="ECO:0000256" key="6">
    <source>
        <dbReference type="ARBA" id="ARBA00022692"/>
    </source>
</evidence>
<reference evidence="12 13" key="1">
    <citation type="submission" date="2020-10" db="EMBL/GenBank/DDBJ databases">
        <title>Genome sequencing of Massilia sp. LPB0304.</title>
        <authorList>
            <person name="Kim J."/>
        </authorList>
    </citation>
    <scope>NUCLEOTIDE SEQUENCE [LARGE SCALE GENOMIC DNA]</scope>
    <source>
        <strain evidence="12 13">LPB0304</strain>
    </source>
</reference>
<dbReference type="Pfam" id="PF12019">
    <property type="entry name" value="GspH"/>
    <property type="match status" value="1"/>
</dbReference>
<keyword evidence="7" id="KW-1133">Transmembrane helix</keyword>
<dbReference type="KEGG" id="mlir:LPB04_21615"/>
<dbReference type="GO" id="GO:0015627">
    <property type="term" value="C:type II protein secretion system complex"/>
    <property type="evidence" value="ECO:0007669"/>
    <property type="project" value="InterPro"/>
</dbReference>
<evidence type="ECO:0000256" key="10">
    <source>
        <dbReference type="ARBA" id="ARBA00030775"/>
    </source>
</evidence>
<accession>A0A7L9U3C9</accession>
<keyword evidence="5" id="KW-0997">Cell inner membrane</keyword>
<dbReference type="Gene3D" id="3.55.40.10">
    <property type="entry name" value="minor pseudopilin epsh domain"/>
    <property type="match status" value="1"/>
</dbReference>
<comment type="subcellular location">
    <subcellularLocation>
        <location evidence="1">Cell inner membrane</location>
        <topology evidence="1">Single-pass membrane protein</topology>
    </subcellularLocation>
</comment>
<evidence type="ECO:0000256" key="8">
    <source>
        <dbReference type="ARBA" id="ARBA00023136"/>
    </source>
</evidence>
<organism evidence="12 13">
    <name type="scientific">Massilia litorea</name>
    <dbReference type="NCBI Taxonomy" id="2769491"/>
    <lineage>
        <taxon>Bacteria</taxon>
        <taxon>Pseudomonadati</taxon>
        <taxon>Pseudomonadota</taxon>
        <taxon>Betaproteobacteria</taxon>
        <taxon>Burkholderiales</taxon>
        <taxon>Oxalobacteraceae</taxon>
        <taxon>Telluria group</taxon>
        <taxon>Massilia</taxon>
    </lineage>
</organism>
<dbReference type="EMBL" id="CP062941">
    <property type="protein sequence ID" value="QOL49457.1"/>
    <property type="molecule type" value="Genomic_DNA"/>
</dbReference>
<evidence type="ECO:0000256" key="4">
    <source>
        <dbReference type="ARBA" id="ARBA00022481"/>
    </source>
</evidence>
<dbReference type="RefSeq" id="WP_193686496.1">
    <property type="nucleotide sequence ID" value="NZ_CP062941.1"/>
</dbReference>
<proteinExistence type="inferred from homology"/>
<name>A0A7L9U3C9_9BURK</name>
<keyword evidence="13" id="KW-1185">Reference proteome</keyword>
<keyword evidence="6" id="KW-0812">Transmembrane</keyword>
<evidence type="ECO:0000256" key="2">
    <source>
        <dbReference type="ARBA" id="ARBA00021549"/>
    </source>
</evidence>
<dbReference type="AlphaFoldDB" id="A0A7L9U3C9"/>
<dbReference type="Proteomes" id="UP000593875">
    <property type="component" value="Chromosome"/>
</dbReference>
<evidence type="ECO:0000259" key="11">
    <source>
        <dbReference type="Pfam" id="PF12019"/>
    </source>
</evidence>
<gene>
    <name evidence="12" type="ORF">LPB04_21615</name>
</gene>
<evidence type="ECO:0000256" key="7">
    <source>
        <dbReference type="ARBA" id="ARBA00022989"/>
    </source>
</evidence>
<keyword evidence="3" id="KW-1003">Cell membrane</keyword>
<sequence length="186" mass="19377">MKRTSARQGFSLPELLTVLAIAAVLLGLALPDLAGLLRARQLRAATDDLFGAISLARAQAIARNQRILLLPRDAGGIDWTQGWTVFADRDGDGAPGAGDDILSVHEALPAGVRAAFAFTSPAAPYYIAYNGAGRSCGATGSATARWGTLSLFQGGAIRRIKINMLGRARTCDPERDANCDGTAAPG</sequence>
<dbReference type="InterPro" id="IPR045584">
    <property type="entry name" value="Pilin-like"/>
</dbReference>
<dbReference type="PROSITE" id="PS00409">
    <property type="entry name" value="PROKAR_NTER_METHYL"/>
    <property type="match status" value="1"/>
</dbReference>
<comment type="similarity">
    <text evidence="9">Belongs to the GSP H family.</text>
</comment>
<evidence type="ECO:0000256" key="9">
    <source>
        <dbReference type="ARBA" id="ARBA00025772"/>
    </source>
</evidence>
<dbReference type="NCBIfam" id="TIGR02532">
    <property type="entry name" value="IV_pilin_GFxxxE"/>
    <property type="match status" value="1"/>
</dbReference>
<evidence type="ECO:0000256" key="5">
    <source>
        <dbReference type="ARBA" id="ARBA00022519"/>
    </source>
</evidence>
<dbReference type="InterPro" id="IPR022346">
    <property type="entry name" value="T2SS_GspH"/>
</dbReference>
<protein>
    <recommendedName>
        <fullName evidence="2">Type II secretion system protein H</fullName>
    </recommendedName>
    <alternativeName>
        <fullName evidence="10">General secretion pathway protein H</fullName>
    </alternativeName>
</protein>
<keyword evidence="8" id="KW-0472">Membrane</keyword>
<evidence type="ECO:0000313" key="12">
    <source>
        <dbReference type="EMBL" id="QOL49457.1"/>
    </source>
</evidence>
<dbReference type="GO" id="GO:0005886">
    <property type="term" value="C:plasma membrane"/>
    <property type="evidence" value="ECO:0007669"/>
    <property type="project" value="UniProtKB-SubCell"/>
</dbReference>
<evidence type="ECO:0000256" key="3">
    <source>
        <dbReference type="ARBA" id="ARBA00022475"/>
    </source>
</evidence>
<dbReference type="SUPFAM" id="SSF54523">
    <property type="entry name" value="Pili subunits"/>
    <property type="match status" value="1"/>
</dbReference>
<evidence type="ECO:0000313" key="13">
    <source>
        <dbReference type="Proteomes" id="UP000593875"/>
    </source>
</evidence>